<dbReference type="Proteomes" id="UP000054477">
    <property type="component" value="Unassembled WGS sequence"/>
</dbReference>
<accession>A0A0C9XGW2</accession>
<dbReference type="EMBL" id="KN838572">
    <property type="protein sequence ID" value="KIK04201.1"/>
    <property type="molecule type" value="Genomic_DNA"/>
</dbReference>
<organism evidence="2 3">
    <name type="scientific">Laccaria amethystina LaAM-08-1</name>
    <dbReference type="NCBI Taxonomy" id="1095629"/>
    <lineage>
        <taxon>Eukaryota</taxon>
        <taxon>Fungi</taxon>
        <taxon>Dikarya</taxon>
        <taxon>Basidiomycota</taxon>
        <taxon>Agaricomycotina</taxon>
        <taxon>Agaricomycetes</taxon>
        <taxon>Agaricomycetidae</taxon>
        <taxon>Agaricales</taxon>
        <taxon>Agaricineae</taxon>
        <taxon>Hydnangiaceae</taxon>
        <taxon>Laccaria</taxon>
    </lineage>
</organism>
<feature type="region of interest" description="Disordered" evidence="1">
    <location>
        <begin position="1"/>
        <end position="68"/>
    </location>
</feature>
<feature type="compositionally biased region" description="Low complexity" evidence="1">
    <location>
        <begin position="9"/>
        <end position="31"/>
    </location>
</feature>
<proteinExistence type="predicted"/>
<sequence>MTLATAQCSSFRSSQQLSPSPLQSRTPSPLTYATGKSLPRMGTSNRVRSDAAARDKADINHFRHATEV</sequence>
<gene>
    <name evidence="2" type="ORF">K443DRAFT_676164</name>
</gene>
<reference evidence="2 3" key="1">
    <citation type="submission" date="2014-04" db="EMBL/GenBank/DDBJ databases">
        <authorList>
            <consortium name="DOE Joint Genome Institute"/>
            <person name="Kuo A."/>
            <person name="Kohler A."/>
            <person name="Nagy L.G."/>
            <person name="Floudas D."/>
            <person name="Copeland A."/>
            <person name="Barry K.W."/>
            <person name="Cichocki N."/>
            <person name="Veneault-Fourrey C."/>
            <person name="LaButti K."/>
            <person name="Lindquist E.A."/>
            <person name="Lipzen A."/>
            <person name="Lundell T."/>
            <person name="Morin E."/>
            <person name="Murat C."/>
            <person name="Sun H."/>
            <person name="Tunlid A."/>
            <person name="Henrissat B."/>
            <person name="Grigoriev I.V."/>
            <person name="Hibbett D.S."/>
            <person name="Martin F."/>
            <person name="Nordberg H.P."/>
            <person name="Cantor M.N."/>
            <person name="Hua S.X."/>
        </authorList>
    </citation>
    <scope>NUCLEOTIDE SEQUENCE [LARGE SCALE GENOMIC DNA]</scope>
    <source>
        <strain evidence="2 3">LaAM-08-1</strain>
    </source>
</reference>
<evidence type="ECO:0000256" key="1">
    <source>
        <dbReference type="SAM" id="MobiDB-lite"/>
    </source>
</evidence>
<dbReference type="HOGENOM" id="CLU_2794337_0_0_1"/>
<evidence type="ECO:0000313" key="2">
    <source>
        <dbReference type="EMBL" id="KIK04201.1"/>
    </source>
</evidence>
<reference evidence="3" key="2">
    <citation type="submission" date="2015-01" db="EMBL/GenBank/DDBJ databases">
        <title>Evolutionary Origins and Diversification of the Mycorrhizal Mutualists.</title>
        <authorList>
            <consortium name="DOE Joint Genome Institute"/>
            <consortium name="Mycorrhizal Genomics Consortium"/>
            <person name="Kohler A."/>
            <person name="Kuo A."/>
            <person name="Nagy L.G."/>
            <person name="Floudas D."/>
            <person name="Copeland A."/>
            <person name="Barry K.W."/>
            <person name="Cichocki N."/>
            <person name="Veneault-Fourrey C."/>
            <person name="LaButti K."/>
            <person name="Lindquist E.A."/>
            <person name="Lipzen A."/>
            <person name="Lundell T."/>
            <person name="Morin E."/>
            <person name="Murat C."/>
            <person name="Riley R."/>
            <person name="Ohm R."/>
            <person name="Sun H."/>
            <person name="Tunlid A."/>
            <person name="Henrissat B."/>
            <person name="Grigoriev I.V."/>
            <person name="Hibbett D.S."/>
            <person name="Martin F."/>
        </authorList>
    </citation>
    <scope>NUCLEOTIDE SEQUENCE [LARGE SCALE GENOMIC DNA]</scope>
    <source>
        <strain evidence="3">LaAM-08-1</strain>
    </source>
</reference>
<protein>
    <submittedName>
        <fullName evidence="2">Uncharacterized protein</fullName>
    </submittedName>
</protein>
<dbReference type="AlphaFoldDB" id="A0A0C9XGW2"/>
<name>A0A0C9XGW2_9AGAR</name>
<feature type="compositionally biased region" description="Basic and acidic residues" evidence="1">
    <location>
        <begin position="47"/>
        <end position="68"/>
    </location>
</feature>
<keyword evidence="3" id="KW-1185">Reference proteome</keyword>
<evidence type="ECO:0000313" key="3">
    <source>
        <dbReference type="Proteomes" id="UP000054477"/>
    </source>
</evidence>